<dbReference type="InterPro" id="IPR013154">
    <property type="entry name" value="ADH-like_N"/>
</dbReference>
<evidence type="ECO:0000313" key="3">
    <source>
        <dbReference type="Proteomes" id="UP000679779"/>
    </source>
</evidence>
<dbReference type="Pfam" id="PF13602">
    <property type="entry name" value="ADH_zinc_N_2"/>
    <property type="match status" value="1"/>
</dbReference>
<sequence length="310" mass="33272">MTRPMMQAVRVHRYGGPEVLTLERIPVPTPSSDEILIRVHAVGVLPVDWAYRQGLMQKHVPLQIPFIPGSAVAGVVEESNVKGFEKGQAVFGRASHGACAEYVTTTVKTIAHKPEQLSFAEAAAISGGGTTAWMALFAHGGLEPGQRVLVHAATGGVGSFAVQFAKWKGAEVIGTCSTANVDDVKSLGADTVIDYKTTSFEEVVQDIDLVLDAVGGETLERSWSVLKRGGTLLSLVDVPSEKKAEELGIHARFSNELAPNEVFQEIARLMAEGKAKATIGKEFPLQDLRQAHELCQTGHGRGRIIVRMAE</sequence>
<organism evidence="2 3">
    <name type="scientific">Paenibacillus albilobatus</name>
    <dbReference type="NCBI Taxonomy" id="2716884"/>
    <lineage>
        <taxon>Bacteria</taxon>
        <taxon>Bacillati</taxon>
        <taxon>Bacillota</taxon>
        <taxon>Bacilli</taxon>
        <taxon>Bacillales</taxon>
        <taxon>Paenibacillaceae</taxon>
        <taxon>Paenibacillus</taxon>
    </lineage>
</organism>
<dbReference type="AlphaFoldDB" id="A0A920CD29"/>
<dbReference type="InterPro" id="IPR011032">
    <property type="entry name" value="GroES-like_sf"/>
</dbReference>
<protein>
    <submittedName>
        <fullName evidence="2">NADPH:quinone reductase</fullName>
    </submittedName>
</protein>
<dbReference type="EMBL" id="BORQ01000006">
    <property type="protein sequence ID" value="GIO33403.1"/>
    <property type="molecule type" value="Genomic_DNA"/>
</dbReference>
<dbReference type="RefSeq" id="WP_160043562.1">
    <property type="nucleotide sequence ID" value="NZ_BORQ01000006.1"/>
</dbReference>
<dbReference type="SUPFAM" id="SSF50129">
    <property type="entry name" value="GroES-like"/>
    <property type="match status" value="1"/>
</dbReference>
<dbReference type="Gene3D" id="3.40.50.720">
    <property type="entry name" value="NAD(P)-binding Rossmann-like Domain"/>
    <property type="match status" value="1"/>
</dbReference>
<dbReference type="SUPFAM" id="SSF51735">
    <property type="entry name" value="NAD(P)-binding Rossmann-fold domains"/>
    <property type="match status" value="1"/>
</dbReference>
<dbReference type="InterPro" id="IPR052733">
    <property type="entry name" value="Chloroplast_QOR"/>
</dbReference>
<dbReference type="CDD" id="cd05289">
    <property type="entry name" value="MDR_like_2"/>
    <property type="match status" value="1"/>
</dbReference>
<dbReference type="PANTHER" id="PTHR44013:SF1">
    <property type="entry name" value="ZINC-TYPE ALCOHOL DEHYDROGENASE-LIKE PROTEIN C16A3.02C"/>
    <property type="match status" value="1"/>
</dbReference>
<dbReference type="Gene3D" id="3.90.180.10">
    <property type="entry name" value="Medium-chain alcohol dehydrogenases, catalytic domain"/>
    <property type="match status" value="1"/>
</dbReference>
<evidence type="ECO:0000313" key="2">
    <source>
        <dbReference type="EMBL" id="GIO33403.1"/>
    </source>
</evidence>
<evidence type="ECO:0000259" key="1">
    <source>
        <dbReference type="SMART" id="SM00829"/>
    </source>
</evidence>
<gene>
    <name evidence="2" type="ORF">J2TS6_45440</name>
</gene>
<dbReference type="PANTHER" id="PTHR44013">
    <property type="entry name" value="ZINC-TYPE ALCOHOL DEHYDROGENASE-LIKE PROTEIN C16A3.02C"/>
    <property type="match status" value="1"/>
</dbReference>
<keyword evidence="3" id="KW-1185">Reference proteome</keyword>
<feature type="domain" description="Enoyl reductase (ER)" evidence="1">
    <location>
        <begin position="15"/>
        <end position="306"/>
    </location>
</feature>
<dbReference type="GO" id="GO:0016491">
    <property type="term" value="F:oxidoreductase activity"/>
    <property type="evidence" value="ECO:0007669"/>
    <property type="project" value="InterPro"/>
</dbReference>
<dbReference type="SMART" id="SM00829">
    <property type="entry name" value="PKS_ER"/>
    <property type="match status" value="1"/>
</dbReference>
<reference evidence="2" key="1">
    <citation type="submission" date="2021-03" db="EMBL/GenBank/DDBJ databases">
        <title>Antimicrobial resistance genes in bacteria isolated from Japanese honey, and their potential for conferring macrolide and lincosamide resistance in the American foulbrood pathogen Paenibacillus larvae.</title>
        <authorList>
            <person name="Okamoto M."/>
            <person name="Kumagai M."/>
            <person name="Kanamori H."/>
            <person name="Takamatsu D."/>
        </authorList>
    </citation>
    <scope>NUCLEOTIDE SEQUENCE</scope>
    <source>
        <strain evidence="2">J2TS6</strain>
    </source>
</reference>
<dbReference type="Pfam" id="PF08240">
    <property type="entry name" value="ADH_N"/>
    <property type="match status" value="1"/>
</dbReference>
<name>A0A920CD29_9BACL</name>
<proteinExistence type="predicted"/>
<accession>A0A920CD29</accession>
<dbReference type="Proteomes" id="UP000679779">
    <property type="component" value="Unassembled WGS sequence"/>
</dbReference>
<dbReference type="InterPro" id="IPR036291">
    <property type="entry name" value="NAD(P)-bd_dom_sf"/>
</dbReference>
<comment type="caution">
    <text evidence="2">The sequence shown here is derived from an EMBL/GenBank/DDBJ whole genome shotgun (WGS) entry which is preliminary data.</text>
</comment>
<dbReference type="InterPro" id="IPR020843">
    <property type="entry name" value="ER"/>
</dbReference>